<dbReference type="RefSeq" id="WP_105039143.1">
    <property type="nucleotide sequence ID" value="NZ_PPSL01000003.1"/>
</dbReference>
<proteinExistence type="predicted"/>
<dbReference type="AlphaFoldDB" id="A0A2S7SUY4"/>
<organism evidence="7 8">
    <name type="scientific">Flavipsychrobacter stenotrophus</name>
    <dbReference type="NCBI Taxonomy" id="2077091"/>
    <lineage>
        <taxon>Bacteria</taxon>
        <taxon>Pseudomonadati</taxon>
        <taxon>Bacteroidota</taxon>
        <taxon>Chitinophagia</taxon>
        <taxon>Chitinophagales</taxon>
        <taxon>Chitinophagaceae</taxon>
        <taxon>Flavipsychrobacter</taxon>
    </lineage>
</organism>
<comment type="caution">
    <text evidence="7">The sequence shown here is derived from an EMBL/GenBank/DDBJ whole genome shotgun (WGS) entry which is preliminary data.</text>
</comment>
<keyword evidence="5 6" id="KW-0472">Membrane</keyword>
<comment type="subcellular location">
    <subcellularLocation>
        <location evidence="1">Cell membrane</location>
        <topology evidence="1">Multi-pass membrane protein</topology>
    </subcellularLocation>
</comment>
<name>A0A2S7SUY4_9BACT</name>
<accession>A0A2S7SUY4</accession>
<feature type="transmembrane region" description="Helical" evidence="6">
    <location>
        <begin position="45"/>
        <end position="66"/>
    </location>
</feature>
<feature type="transmembrane region" description="Helical" evidence="6">
    <location>
        <begin position="78"/>
        <end position="99"/>
    </location>
</feature>
<feature type="transmembrane region" description="Helical" evidence="6">
    <location>
        <begin position="457"/>
        <end position="481"/>
    </location>
</feature>
<keyword evidence="2" id="KW-1003">Cell membrane</keyword>
<evidence type="ECO:0000313" key="8">
    <source>
        <dbReference type="Proteomes" id="UP000239872"/>
    </source>
</evidence>
<dbReference type="OrthoDB" id="88014at2"/>
<feature type="transmembrane region" description="Helical" evidence="6">
    <location>
        <begin position="12"/>
        <end position="33"/>
    </location>
</feature>
<gene>
    <name evidence="7" type="ORF">CJD36_010580</name>
</gene>
<dbReference type="Proteomes" id="UP000239872">
    <property type="component" value="Unassembled WGS sequence"/>
</dbReference>
<feature type="transmembrane region" description="Helical" evidence="6">
    <location>
        <begin position="365"/>
        <end position="384"/>
    </location>
</feature>
<sequence>MGIVFRQSIKTSLVVFTGAFLGIIIMFLSTRFIDKQALGFTRDLTYKALVFSQFCILGLNSTMSVFIHKYQDVRKKLLLTFCILTPLLFAIMAVVPFYLLEPWVLHHFQPADIPFIQRYYMLIPAYMTLFILLVLLEQYLGTQMRVAVSSFMKEVVLRVVNIAIILLFAFGYVSLNFLIISTVLIYLIPIIIYIIIALRIDSFGFSFKFGAFSKSEYKELLHFSWYHFLLSLSITLMGYLDAIAIPLYDHSGFKSTAIYTTAVFFVSFMQMPSKAMMTPTITVLAQAVANADTAKAKDIFARSSINVLLATTFMAVMIICNIGNALVFMNNGYTQVGLIFLILFIGRYVDLATGLNDAILSITNYYKFSFYVSIIMIGILFALIRQLVPIYGVYGAAWSTSITLILFNICKYFFVWKKLDMQPFSMNTILVLIAGAVTLAAGYYFPNFLKGQGHMYIYTIADAAMRGGIIVAVYLAMLYWLKPSADLREYIASVKKNKRLF</sequence>
<dbReference type="Pfam" id="PF01943">
    <property type="entry name" value="Polysacc_synt"/>
    <property type="match status" value="1"/>
</dbReference>
<keyword evidence="3 6" id="KW-0812">Transmembrane</keyword>
<feature type="transmembrane region" description="Helical" evidence="6">
    <location>
        <begin position="220"/>
        <end position="240"/>
    </location>
</feature>
<dbReference type="PANTHER" id="PTHR30250">
    <property type="entry name" value="PST FAMILY PREDICTED COLANIC ACID TRANSPORTER"/>
    <property type="match status" value="1"/>
</dbReference>
<feature type="transmembrane region" description="Helical" evidence="6">
    <location>
        <begin position="333"/>
        <end position="353"/>
    </location>
</feature>
<reference evidence="7 8" key="1">
    <citation type="submission" date="2018-01" db="EMBL/GenBank/DDBJ databases">
        <title>A novel member of the phylum Bacteroidetes isolated from glacier ice.</title>
        <authorList>
            <person name="Liu Q."/>
            <person name="Xin Y.-H."/>
        </authorList>
    </citation>
    <scope>NUCLEOTIDE SEQUENCE [LARGE SCALE GENOMIC DNA]</scope>
    <source>
        <strain evidence="7 8">RB1R16</strain>
    </source>
</reference>
<evidence type="ECO:0000256" key="2">
    <source>
        <dbReference type="ARBA" id="ARBA00022475"/>
    </source>
</evidence>
<evidence type="ECO:0000256" key="6">
    <source>
        <dbReference type="SAM" id="Phobius"/>
    </source>
</evidence>
<feature type="transmembrane region" description="Helical" evidence="6">
    <location>
        <begin position="305"/>
        <end position="327"/>
    </location>
</feature>
<feature type="transmembrane region" description="Helical" evidence="6">
    <location>
        <begin position="179"/>
        <end position="200"/>
    </location>
</feature>
<dbReference type="InterPro" id="IPR050833">
    <property type="entry name" value="Poly_Biosynth_Transport"/>
</dbReference>
<feature type="transmembrane region" description="Helical" evidence="6">
    <location>
        <begin position="156"/>
        <end position="173"/>
    </location>
</feature>
<protein>
    <submittedName>
        <fullName evidence="7">Uncharacterized protein</fullName>
    </submittedName>
</protein>
<feature type="transmembrane region" description="Helical" evidence="6">
    <location>
        <begin position="426"/>
        <end position="445"/>
    </location>
</feature>
<keyword evidence="8" id="KW-1185">Reference proteome</keyword>
<dbReference type="InterPro" id="IPR002797">
    <property type="entry name" value="Polysacc_synth"/>
</dbReference>
<evidence type="ECO:0000256" key="4">
    <source>
        <dbReference type="ARBA" id="ARBA00022989"/>
    </source>
</evidence>
<evidence type="ECO:0000313" key="7">
    <source>
        <dbReference type="EMBL" id="PQJ10415.1"/>
    </source>
</evidence>
<dbReference type="GO" id="GO:0005886">
    <property type="term" value="C:plasma membrane"/>
    <property type="evidence" value="ECO:0007669"/>
    <property type="project" value="UniProtKB-SubCell"/>
</dbReference>
<keyword evidence="4 6" id="KW-1133">Transmembrane helix</keyword>
<evidence type="ECO:0000256" key="1">
    <source>
        <dbReference type="ARBA" id="ARBA00004651"/>
    </source>
</evidence>
<evidence type="ECO:0000256" key="3">
    <source>
        <dbReference type="ARBA" id="ARBA00022692"/>
    </source>
</evidence>
<feature type="transmembrane region" description="Helical" evidence="6">
    <location>
        <begin position="390"/>
        <end position="414"/>
    </location>
</feature>
<dbReference type="EMBL" id="PPSL01000003">
    <property type="protein sequence ID" value="PQJ10415.1"/>
    <property type="molecule type" value="Genomic_DNA"/>
</dbReference>
<dbReference type="PANTHER" id="PTHR30250:SF11">
    <property type="entry name" value="O-ANTIGEN TRANSPORTER-RELATED"/>
    <property type="match status" value="1"/>
</dbReference>
<evidence type="ECO:0000256" key="5">
    <source>
        <dbReference type="ARBA" id="ARBA00023136"/>
    </source>
</evidence>
<feature type="transmembrane region" description="Helical" evidence="6">
    <location>
        <begin position="119"/>
        <end position="136"/>
    </location>
</feature>